<proteinExistence type="predicted"/>
<gene>
    <name evidence="1" type="ORF">BU14_0166s0018</name>
</gene>
<keyword evidence="2" id="KW-1185">Reference proteome</keyword>
<accession>A0A1X6P803</accession>
<name>A0A1X6P803_PORUM</name>
<protein>
    <submittedName>
        <fullName evidence="1">Uncharacterized protein</fullName>
    </submittedName>
</protein>
<sequence length="246" mass="27098">MEAETNGAHSTQDRLLCALVLDMKAMRADAAAYRANTASVKDNSELAVGKVDECLQALMDMHRVHASVVLRLSALEEAMAVVVSNSASGLSMTAPAISAASPQVLRPLWALRKQKEVRRRYSGTVICATTPKDGNPDANDLYWMSVLVIHEHPVITTMEQAVQFGNTPIWLKGRLCASNPAKADLRVVLFEYLRRPVAAWHFESKAIISKIFINRICVLLNCGDQVREGRNQGQWVMESIDAQGLL</sequence>
<evidence type="ECO:0000313" key="2">
    <source>
        <dbReference type="Proteomes" id="UP000218209"/>
    </source>
</evidence>
<dbReference type="AlphaFoldDB" id="A0A1X6P803"/>
<reference evidence="1 2" key="1">
    <citation type="submission" date="2017-03" db="EMBL/GenBank/DDBJ databases">
        <title>WGS assembly of Porphyra umbilicalis.</title>
        <authorList>
            <person name="Brawley S.H."/>
            <person name="Blouin N.A."/>
            <person name="Ficko-Blean E."/>
            <person name="Wheeler G.L."/>
            <person name="Lohr M."/>
            <person name="Goodson H.V."/>
            <person name="Jenkins J.W."/>
            <person name="Blaby-Haas C.E."/>
            <person name="Helliwell K.E."/>
            <person name="Chan C."/>
            <person name="Marriage T."/>
            <person name="Bhattacharya D."/>
            <person name="Klein A.S."/>
            <person name="Badis Y."/>
            <person name="Brodie J."/>
            <person name="Cao Y."/>
            <person name="Collen J."/>
            <person name="Dittami S.M."/>
            <person name="Gachon C.M."/>
            <person name="Green B.R."/>
            <person name="Karpowicz S."/>
            <person name="Kim J.W."/>
            <person name="Kudahl U."/>
            <person name="Lin S."/>
            <person name="Michel G."/>
            <person name="Mittag M."/>
            <person name="Olson B.J."/>
            <person name="Pangilinan J."/>
            <person name="Peng Y."/>
            <person name="Qiu H."/>
            <person name="Shu S."/>
            <person name="Singer J.T."/>
            <person name="Smith A.G."/>
            <person name="Sprecher B.N."/>
            <person name="Wagner V."/>
            <person name="Wang W."/>
            <person name="Wang Z.-Y."/>
            <person name="Yan J."/>
            <person name="Yarish C."/>
            <person name="Zoeuner-Riek S."/>
            <person name="Zhuang Y."/>
            <person name="Zou Y."/>
            <person name="Lindquist E.A."/>
            <person name="Grimwood J."/>
            <person name="Barry K."/>
            <person name="Rokhsar D.S."/>
            <person name="Schmutz J."/>
            <person name="Stiller J.W."/>
            <person name="Grossman A.R."/>
            <person name="Prochnik S.E."/>
        </authorList>
    </citation>
    <scope>NUCLEOTIDE SEQUENCE [LARGE SCALE GENOMIC DNA]</scope>
    <source>
        <strain evidence="1">4086291</strain>
    </source>
</reference>
<dbReference type="EMBL" id="KV918849">
    <property type="protein sequence ID" value="OSX76978.1"/>
    <property type="molecule type" value="Genomic_DNA"/>
</dbReference>
<organism evidence="1 2">
    <name type="scientific">Porphyra umbilicalis</name>
    <name type="common">Purple laver</name>
    <name type="synonym">Red alga</name>
    <dbReference type="NCBI Taxonomy" id="2786"/>
    <lineage>
        <taxon>Eukaryota</taxon>
        <taxon>Rhodophyta</taxon>
        <taxon>Bangiophyceae</taxon>
        <taxon>Bangiales</taxon>
        <taxon>Bangiaceae</taxon>
        <taxon>Porphyra</taxon>
    </lineage>
</organism>
<evidence type="ECO:0000313" key="1">
    <source>
        <dbReference type="EMBL" id="OSX76978.1"/>
    </source>
</evidence>
<dbReference type="Proteomes" id="UP000218209">
    <property type="component" value="Unassembled WGS sequence"/>
</dbReference>